<dbReference type="EMBL" id="JAPTGC010000020">
    <property type="protein sequence ID" value="MCZ0863421.1"/>
    <property type="molecule type" value="Genomic_DNA"/>
</dbReference>
<comment type="caution">
    <text evidence="2">The sequence shown here is derived from an EMBL/GenBank/DDBJ whole genome shotgun (WGS) entry which is preliminary data.</text>
</comment>
<keyword evidence="3" id="KW-1185">Reference proteome</keyword>
<dbReference type="Proteomes" id="UP001141336">
    <property type="component" value="Unassembled WGS sequence"/>
</dbReference>
<dbReference type="Pfam" id="PF09880">
    <property type="entry name" value="EhaE"/>
    <property type="match status" value="1"/>
</dbReference>
<keyword evidence="1" id="KW-1133">Transmembrane helix</keyword>
<dbReference type="RefSeq" id="WP_268923686.1">
    <property type="nucleotide sequence ID" value="NZ_JAPTGC010000020.1"/>
</dbReference>
<evidence type="ECO:0000313" key="2">
    <source>
        <dbReference type="EMBL" id="MCZ0863421.1"/>
    </source>
</evidence>
<evidence type="ECO:0000313" key="3">
    <source>
        <dbReference type="Proteomes" id="UP001141336"/>
    </source>
</evidence>
<dbReference type="InterPro" id="IPR011317">
    <property type="entry name" value="Prd_NiFe_hyd_3_EhaE"/>
</dbReference>
<protein>
    <submittedName>
        <fullName evidence="2">DUF2107 family protein</fullName>
    </submittedName>
</protein>
<gene>
    <name evidence="2" type="ORF">O0S09_09200</name>
</gene>
<feature type="transmembrane region" description="Helical" evidence="1">
    <location>
        <begin position="43"/>
        <end position="70"/>
    </location>
</feature>
<accession>A0ABT4INU3</accession>
<proteinExistence type="predicted"/>
<reference evidence="2" key="1">
    <citation type="submission" date="2022-12" db="EMBL/GenBank/DDBJ databases">
        <title>Isolation and characterisation of novel Methanocorpusculum spp. from native Australian herbivores indicates the genus is ancestrally host-associated.</title>
        <authorList>
            <person name="Volmer J.G."/>
            <person name="Soo R.M."/>
            <person name="Evans P.N."/>
            <person name="Hoedt E.C."/>
            <person name="Astorga Alsina A.L."/>
            <person name="Woodcroft B.J."/>
            <person name="Tyson G.W."/>
            <person name="Hugenholtz P."/>
            <person name="Morrison M."/>
        </authorList>
    </citation>
    <scope>NUCLEOTIDE SEQUENCE</scope>
    <source>
        <strain evidence="2">CW153</strain>
    </source>
</reference>
<sequence length="79" mass="8753">MIGIEFIIGCVLLLAGVAATAYPRDTTYLTRLINMEVAEFGLVFIMLAFDEMLALVTFIAVNIVTTLIFVRLIEKKEAP</sequence>
<evidence type="ECO:0000256" key="1">
    <source>
        <dbReference type="SAM" id="Phobius"/>
    </source>
</evidence>
<keyword evidence="1" id="KW-0812">Transmembrane</keyword>
<keyword evidence="1" id="KW-0472">Membrane</keyword>
<organism evidence="2 3">
    <name type="scientific">Methanocorpusculum vombati</name>
    <dbReference type="NCBI Taxonomy" id="3002864"/>
    <lineage>
        <taxon>Archaea</taxon>
        <taxon>Methanobacteriati</taxon>
        <taxon>Methanobacteriota</taxon>
        <taxon>Stenosarchaea group</taxon>
        <taxon>Methanomicrobia</taxon>
        <taxon>Methanomicrobiales</taxon>
        <taxon>Methanocorpusculaceae</taxon>
        <taxon>Methanocorpusculum</taxon>
    </lineage>
</organism>
<name>A0ABT4INU3_9EURY</name>